<reference evidence="2" key="1">
    <citation type="submission" date="2011-08" db="EMBL/GenBank/DDBJ databases">
        <authorList>
            <person name="Rombauts S."/>
        </authorList>
    </citation>
    <scope>NUCLEOTIDE SEQUENCE</scope>
    <source>
        <strain evidence="2">London</strain>
    </source>
</reference>
<name>T1L2P7_TETUR</name>
<protein>
    <submittedName>
        <fullName evidence="1">Uncharacterized protein</fullName>
    </submittedName>
</protein>
<proteinExistence type="predicted"/>
<keyword evidence="2" id="KW-1185">Reference proteome</keyword>
<dbReference type="AlphaFoldDB" id="T1L2P7"/>
<reference evidence="1" key="2">
    <citation type="submission" date="2015-06" db="UniProtKB">
        <authorList>
            <consortium name="EnsemblMetazoa"/>
        </authorList>
    </citation>
    <scope>IDENTIFICATION</scope>
</reference>
<dbReference type="HOGENOM" id="CLU_1519786_0_0_1"/>
<accession>T1L2P7</accession>
<dbReference type="Proteomes" id="UP000015104">
    <property type="component" value="Unassembled WGS sequence"/>
</dbReference>
<sequence>MSLSKEVRRELQAVRNNWICAQGSTVKIELFIYPPNDLADKSARNLRLCFDPIIREFPHIETKVSYVLYRPSKITVGCFKKRGRSDLAAYFHRKIPSWSYVAPQQRQAQLYFFTQEVITNNSHQFITNNIIQGNDLTADRSTQVVSVTSAFPDKEYWTTKEELCSLERAAMPTIILA</sequence>
<dbReference type="EMBL" id="CAEY01000953">
    <property type="status" value="NOT_ANNOTATED_CDS"/>
    <property type="molecule type" value="Genomic_DNA"/>
</dbReference>
<evidence type="ECO:0000313" key="1">
    <source>
        <dbReference type="EnsemblMetazoa" id="tetur340g00010.1"/>
    </source>
</evidence>
<dbReference type="EnsemblMetazoa" id="tetur340g00010.1">
    <property type="protein sequence ID" value="tetur340g00010.1"/>
    <property type="gene ID" value="tetur340g00010"/>
</dbReference>
<organism evidence="1 2">
    <name type="scientific">Tetranychus urticae</name>
    <name type="common">Two-spotted spider mite</name>
    <dbReference type="NCBI Taxonomy" id="32264"/>
    <lineage>
        <taxon>Eukaryota</taxon>
        <taxon>Metazoa</taxon>
        <taxon>Ecdysozoa</taxon>
        <taxon>Arthropoda</taxon>
        <taxon>Chelicerata</taxon>
        <taxon>Arachnida</taxon>
        <taxon>Acari</taxon>
        <taxon>Acariformes</taxon>
        <taxon>Trombidiformes</taxon>
        <taxon>Prostigmata</taxon>
        <taxon>Eleutherengona</taxon>
        <taxon>Raphignathae</taxon>
        <taxon>Tetranychoidea</taxon>
        <taxon>Tetranychidae</taxon>
        <taxon>Tetranychus</taxon>
    </lineage>
</organism>
<evidence type="ECO:0000313" key="2">
    <source>
        <dbReference type="Proteomes" id="UP000015104"/>
    </source>
</evidence>